<evidence type="ECO:0000256" key="1">
    <source>
        <dbReference type="SAM" id="MobiDB-lite"/>
    </source>
</evidence>
<feature type="compositionally biased region" description="Polar residues" evidence="1">
    <location>
        <begin position="1"/>
        <end position="11"/>
    </location>
</feature>
<dbReference type="Proteomes" id="UP000078397">
    <property type="component" value="Unassembled WGS sequence"/>
</dbReference>
<dbReference type="AlphaFoldDB" id="A0A179FB31"/>
<proteinExistence type="predicted"/>
<organism evidence="2 3">
    <name type="scientific">Pochonia chlamydosporia 170</name>
    <dbReference type="NCBI Taxonomy" id="1380566"/>
    <lineage>
        <taxon>Eukaryota</taxon>
        <taxon>Fungi</taxon>
        <taxon>Dikarya</taxon>
        <taxon>Ascomycota</taxon>
        <taxon>Pezizomycotina</taxon>
        <taxon>Sordariomycetes</taxon>
        <taxon>Hypocreomycetidae</taxon>
        <taxon>Hypocreales</taxon>
        <taxon>Clavicipitaceae</taxon>
        <taxon>Pochonia</taxon>
    </lineage>
</organism>
<feature type="compositionally biased region" description="Polar residues" evidence="1">
    <location>
        <begin position="195"/>
        <end position="213"/>
    </location>
</feature>
<evidence type="ECO:0000313" key="3">
    <source>
        <dbReference type="Proteomes" id="UP000078397"/>
    </source>
</evidence>
<dbReference type="GeneID" id="28849990"/>
<feature type="compositionally biased region" description="Polar residues" evidence="1">
    <location>
        <begin position="312"/>
        <end position="342"/>
    </location>
</feature>
<dbReference type="EMBL" id="LSBJ02000007">
    <property type="protein sequence ID" value="OAQ62283.1"/>
    <property type="molecule type" value="Genomic_DNA"/>
</dbReference>
<accession>A0A179FB31</accession>
<feature type="compositionally biased region" description="Low complexity" evidence="1">
    <location>
        <begin position="281"/>
        <end position="291"/>
    </location>
</feature>
<reference evidence="2 3" key="1">
    <citation type="journal article" date="2016" name="PLoS Pathog.">
        <title>Biosynthesis of antibiotic leucinostatins in bio-control fungus Purpureocillium lilacinum and their inhibition on phytophthora revealed by genome mining.</title>
        <authorList>
            <person name="Wang G."/>
            <person name="Liu Z."/>
            <person name="Lin R."/>
            <person name="Li E."/>
            <person name="Mao Z."/>
            <person name="Ling J."/>
            <person name="Yang Y."/>
            <person name="Yin W.B."/>
            <person name="Xie B."/>
        </authorList>
    </citation>
    <scope>NUCLEOTIDE SEQUENCE [LARGE SCALE GENOMIC DNA]</scope>
    <source>
        <strain evidence="2">170</strain>
    </source>
</reference>
<name>A0A179FB31_METCM</name>
<gene>
    <name evidence="2" type="ORF">VFPPC_07075</name>
</gene>
<protein>
    <submittedName>
        <fullName evidence="2">Proteophosphoglycan 5</fullName>
    </submittedName>
</protein>
<feature type="compositionally biased region" description="Polar residues" evidence="1">
    <location>
        <begin position="84"/>
        <end position="98"/>
    </location>
</feature>
<feature type="compositionally biased region" description="Low complexity" evidence="1">
    <location>
        <begin position="121"/>
        <end position="141"/>
    </location>
</feature>
<feature type="compositionally biased region" description="Polar residues" evidence="1">
    <location>
        <begin position="270"/>
        <end position="280"/>
    </location>
</feature>
<keyword evidence="3" id="KW-1185">Reference proteome</keyword>
<feature type="region of interest" description="Disordered" evidence="1">
    <location>
        <begin position="1"/>
        <end position="177"/>
    </location>
</feature>
<dbReference type="KEGG" id="pchm:VFPPC_07075"/>
<dbReference type="OrthoDB" id="2142961at2759"/>
<feature type="region of interest" description="Disordered" evidence="1">
    <location>
        <begin position="193"/>
        <end position="342"/>
    </location>
</feature>
<dbReference type="RefSeq" id="XP_018139987.1">
    <property type="nucleotide sequence ID" value="XM_018285996.1"/>
</dbReference>
<dbReference type="Pfam" id="PF15365">
    <property type="entry name" value="PNRC"/>
    <property type="match status" value="1"/>
</dbReference>
<sequence>MSETPSQQRTTPARRKYGRQSTKSAGQKAYASENDVAALENTRLLAPKTPNKAAEAANPATDFYPSQVSNSKNKTKNKTRSKNVPTSPDSAQHGRQTPPQRPGSIKSSGLSTAFAGATFHASPAPSALPIPSFLSKSSSDSPVGLDKSILQEPSPPATEVEIPTPFRPSSAPKTNESPLDFMFRAHRQEKERYFQETTQVRNSEARESPQTSPWGDMRGAPKPSSLPLPRQTHFRQQAAGIDASELDGTPGRPLGPAFSTPYQERIKAARSTSNNNTPRDSGQTTGTGSSTEPQIADPTDALKKFLFGHKNPANSGTFPTTTDSKSLPNPGSSVNTTLPTGTQTVVNSTRHNQIEEMENDLRRILKLDMASRPASGDRTYSPR</sequence>
<dbReference type="GO" id="GO:0016071">
    <property type="term" value="P:mRNA metabolic process"/>
    <property type="evidence" value="ECO:0007669"/>
    <property type="project" value="UniProtKB-ARBA"/>
</dbReference>
<evidence type="ECO:0000313" key="2">
    <source>
        <dbReference type="EMBL" id="OAQ62283.1"/>
    </source>
</evidence>
<comment type="caution">
    <text evidence="2">The sequence shown here is derived from an EMBL/GenBank/DDBJ whole genome shotgun (WGS) entry which is preliminary data.</text>
</comment>
<dbReference type="InterPro" id="IPR028322">
    <property type="entry name" value="PNRC-like_rgn"/>
</dbReference>